<dbReference type="InterPro" id="IPR002716">
    <property type="entry name" value="PIN_dom"/>
</dbReference>
<dbReference type="Pfam" id="PF26343">
    <property type="entry name" value="VapC50_C"/>
    <property type="match status" value="1"/>
</dbReference>
<protein>
    <submittedName>
        <fullName evidence="3">PIN domain-containing protein</fullName>
    </submittedName>
</protein>
<dbReference type="Proteomes" id="UP000199477">
    <property type="component" value="Unassembled WGS sequence"/>
</dbReference>
<accession>A0A1I2DR05</accession>
<proteinExistence type="predicted"/>
<dbReference type="InterPro" id="IPR058652">
    <property type="entry name" value="VapC50_C"/>
</dbReference>
<name>A0A1I2DR05_9GAMM</name>
<feature type="domain" description="PIN" evidence="1">
    <location>
        <begin position="5"/>
        <end position="111"/>
    </location>
</feature>
<dbReference type="RefSeq" id="WP_231504085.1">
    <property type="nucleotide sequence ID" value="NZ_FONH01000004.1"/>
</dbReference>
<feature type="domain" description="VapC50 C-terminal" evidence="2">
    <location>
        <begin position="129"/>
        <end position="183"/>
    </location>
</feature>
<organism evidence="3 4">
    <name type="scientific">Dyella marensis</name>
    <dbReference type="NCBI Taxonomy" id="500610"/>
    <lineage>
        <taxon>Bacteria</taxon>
        <taxon>Pseudomonadati</taxon>
        <taxon>Pseudomonadota</taxon>
        <taxon>Gammaproteobacteria</taxon>
        <taxon>Lysobacterales</taxon>
        <taxon>Rhodanobacteraceae</taxon>
        <taxon>Dyella</taxon>
    </lineage>
</organism>
<gene>
    <name evidence="3" type="ORF">SAMN02799615_01775</name>
</gene>
<keyword evidence="4" id="KW-1185">Reference proteome</keyword>
<evidence type="ECO:0000259" key="2">
    <source>
        <dbReference type="Pfam" id="PF26343"/>
    </source>
</evidence>
<evidence type="ECO:0000259" key="1">
    <source>
        <dbReference type="Pfam" id="PF13470"/>
    </source>
</evidence>
<dbReference type="Pfam" id="PF13470">
    <property type="entry name" value="PIN_3"/>
    <property type="match status" value="1"/>
</dbReference>
<reference evidence="4" key="1">
    <citation type="submission" date="2016-10" db="EMBL/GenBank/DDBJ databases">
        <authorList>
            <person name="Varghese N."/>
            <person name="Submissions S."/>
        </authorList>
    </citation>
    <scope>NUCLEOTIDE SEQUENCE [LARGE SCALE GENOMIC DNA]</scope>
    <source>
        <strain evidence="4">UNC178MFTsu3.1</strain>
    </source>
</reference>
<dbReference type="EMBL" id="FONH01000004">
    <property type="protein sequence ID" value="SFE82965.1"/>
    <property type="molecule type" value="Genomic_DNA"/>
</dbReference>
<sequence length="188" mass="21281">MPFPVVYDACVLYPAPLRDLLMRLALTGLFHARWTERIHDEWMRSILARRPELKPQALQRTRELMNAAVPDCLVSGYEQLEEGLTLKDPDDRHVLAAAIKCHASVIVTFNLKDFWADALKPYDIEAQHPDEFIHHLLDLQRASVCAAVKGQREALKKPPKTVEEVLATLLEQGLPTTVAALRPMMALL</sequence>
<dbReference type="AlphaFoldDB" id="A0A1I2DR05"/>
<evidence type="ECO:0000313" key="4">
    <source>
        <dbReference type="Proteomes" id="UP000199477"/>
    </source>
</evidence>
<evidence type="ECO:0000313" key="3">
    <source>
        <dbReference type="EMBL" id="SFE82965.1"/>
    </source>
</evidence>